<proteinExistence type="predicted"/>
<name>A0ABP8PW36_9GAMM</name>
<dbReference type="Proteomes" id="UP001501321">
    <property type="component" value="Unassembled WGS sequence"/>
</dbReference>
<accession>A0ABP8PW36</accession>
<dbReference type="NCBIfam" id="TIGR02595">
    <property type="entry name" value="PEP_CTERM"/>
    <property type="match status" value="1"/>
</dbReference>
<evidence type="ECO:0000256" key="1">
    <source>
        <dbReference type="SAM" id="SignalP"/>
    </source>
</evidence>
<keyword evidence="1" id="KW-0732">Signal</keyword>
<keyword evidence="4" id="KW-1185">Reference proteome</keyword>
<protein>
    <recommendedName>
        <fullName evidence="2">Ice-binding protein C-terminal domain-containing protein</fullName>
    </recommendedName>
</protein>
<dbReference type="InterPro" id="IPR013424">
    <property type="entry name" value="Ice-binding_C"/>
</dbReference>
<dbReference type="RefSeq" id="WP_345008935.1">
    <property type="nucleotide sequence ID" value="NZ_BAABFC010000001.1"/>
</dbReference>
<gene>
    <name evidence="3" type="ORF">GCM10023095_00800</name>
</gene>
<comment type="caution">
    <text evidence="3">The sequence shown here is derived from an EMBL/GenBank/DDBJ whole genome shotgun (WGS) entry which is preliminary data.</text>
</comment>
<feature type="domain" description="Ice-binding protein C-terminal" evidence="2">
    <location>
        <begin position="119"/>
        <end position="141"/>
    </location>
</feature>
<evidence type="ECO:0000313" key="4">
    <source>
        <dbReference type="Proteomes" id="UP001501321"/>
    </source>
</evidence>
<reference evidence="4" key="1">
    <citation type="journal article" date="2019" name="Int. J. Syst. Evol. Microbiol.">
        <title>The Global Catalogue of Microorganisms (GCM) 10K type strain sequencing project: providing services to taxonomists for standard genome sequencing and annotation.</title>
        <authorList>
            <consortium name="The Broad Institute Genomics Platform"/>
            <consortium name="The Broad Institute Genome Sequencing Center for Infectious Disease"/>
            <person name="Wu L."/>
            <person name="Ma J."/>
        </authorList>
    </citation>
    <scope>NUCLEOTIDE SEQUENCE [LARGE SCALE GENOMIC DNA]</scope>
    <source>
        <strain evidence="4">JCM 32226</strain>
    </source>
</reference>
<dbReference type="Pfam" id="PF07589">
    <property type="entry name" value="PEP-CTERM"/>
    <property type="match status" value="1"/>
</dbReference>
<feature type="chain" id="PRO_5046534991" description="Ice-binding protein C-terminal domain-containing protein" evidence="1">
    <location>
        <begin position="25"/>
        <end position="155"/>
    </location>
</feature>
<evidence type="ECO:0000259" key="2">
    <source>
        <dbReference type="Pfam" id="PF07589"/>
    </source>
</evidence>
<sequence length="155" mass="16085">MSKSKWLGALLVGASLLGSNVARADVQTLESSDGILVEFLSSTASLSYSLFQGIGGSFSQETNGSVTVNTLGSVPLFFANVTFGNASLADGSYGWLKFTPDEGYSLVLNWVGTDVSVSTVPEPGVYALIGLGVAGLALARRRQKKSNIALGQFAV</sequence>
<dbReference type="EMBL" id="BAABFC010000001">
    <property type="protein sequence ID" value="GAA4492396.1"/>
    <property type="molecule type" value="Genomic_DNA"/>
</dbReference>
<feature type="signal peptide" evidence="1">
    <location>
        <begin position="1"/>
        <end position="24"/>
    </location>
</feature>
<organism evidence="3 4">
    <name type="scientific">Pseudaeromonas paramecii</name>
    <dbReference type="NCBI Taxonomy" id="2138166"/>
    <lineage>
        <taxon>Bacteria</taxon>
        <taxon>Pseudomonadati</taxon>
        <taxon>Pseudomonadota</taxon>
        <taxon>Gammaproteobacteria</taxon>
        <taxon>Aeromonadales</taxon>
        <taxon>Aeromonadaceae</taxon>
        <taxon>Pseudaeromonas</taxon>
    </lineage>
</organism>
<evidence type="ECO:0000313" key="3">
    <source>
        <dbReference type="EMBL" id="GAA4492396.1"/>
    </source>
</evidence>